<accession>A0ABS3R9G8</accession>
<dbReference type="Pfam" id="PF00400">
    <property type="entry name" value="WD40"/>
    <property type="match status" value="1"/>
</dbReference>
<dbReference type="PROSITE" id="PS50082">
    <property type="entry name" value="WD_REPEATS_2"/>
    <property type="match status" value="1"/>
</dbReference>
<gene>
    <name evidence="4" type="ORF">J4557_34740</name>
</gene>
<protein>
    <recommendedName>
        <fullName evidence="6">WD40 repeat domain-containing protein</fullName>
    </recommendedName>
</protein>
<dbReference type="Proteomes" id="UP000666915">
    <property type="component" value="Unassembled WGS sequence"/>
</dbReference>
<dbReference type="PROSITE" id="PS00678">
    <property type="entry name" value="WD_REPEATS_1"/>
    <property type="match status" value="1"/>
</dbReference>
<dbReference type="EMBL" id="JAGEOK010000027">
    <property type="protein sequence ID" value="MBO2442697.1"/>
    <property type="molecule type" value="Genomic_DNA"/>
</dbReference>
<keyword evidence="5" id="KW-1185">Reference proteome</keyword>
<evidence type="ECO:0000313" key="5">
    <source>
        <dbReference type="Proteomes" id="UP000666915"/>
    </source>
</evidence>
<keyword evidence="2" id="KW-0677">Repeat</keyword>
<dbReference type="InterPro" id="IPR015943">
    <property type="entry name" value="WD40/YVTN_repeat-like_dom_sf"/>
</dbReference>
<keyword evidence="1 3" id="KW-0853">WD repeat</keyword>
<evidence type="ECO:0008006" key="6">
    <source>
        <dbReference type="Google" id="ProtNLM"/>
    </source>
</evidence>
<reference evidence="4 5" key="1">
    <citation type="submission" date="2021-03" db="EMBL/GenBank/DDBJ databases">
        <authorList>
            <person name="Kanchanasin P."/>
            <person name="Saeng-In P."/>
            <person name="Phongsopitanun W."/>
            <person name="Yuki M."/>
            <person name="Kudo T."/>
            <person name="Ohkuma M."/>
            <person name="Tanasupawat S."/>
        </authorList>
    </citation>
    <scope>NUCLEOTIDE SEQUENCE [LARGE SCALE GENOMIC DNA]</scope>
    <source>
        <strain evidence="4 5">L46</strain>
    </source>
</reference>
<evidence type="ECO:0000256" key="3">
    <source>
        <dbReference type="PROSITE-ProRule" id="PRU00221"/>
    </source>
</evidence>
<feature type="repeat" description="WD" evidence="3">
    <location>
        <begin position="25"/>
        <end position="58"/>
    </location>
</feature>
<proteinExistence type="predicted"/>
<dbReference type="PANTHER" id="PTHR19879">
    <property type="entry name" value="TRANSCRIPTION INITIATION FACTOR TFIID"/>
    <property type="match status" value="1"/>
</dbReference>
<dbReference type="SMART" id="SM00320">
    <property type="entry name" value="WD40"/>
    <property type="match status" value="1"/>
</dbReference>
<evidence type="ECO:0000256" key="2">
    <source>
        <dbReference type="ARBA" id="ARBA00022737"/>
    </source>
</evidence>
<evidence type="ECO:0000313" key="4">
    <source>
        <dbReference type="EMBL" id="MBO2442697.1"/>
    </source>
</evidence>
<dbReference type="Gene3D" id="2.130.10.10">
    <property type="entry name" value="YVTN repeat-like/Quinoprotein amine dehydrogenase"/>
    <property type="match status" value="1"/>
</dbReference>
<organism evidence="4 5">
    <name type="scientific">Actinomadura nitritigenes</name>
    <dbReference type="NCBI Taxonomy" id="134602"/>
    <lineage>
        <taxon>Bacteria</taxon>
        <taxon>Bacillati</taxon>
        <taxon>Actinomycetota</taxon>
        <taxon>Actinomycetes</taxon>
        <taxon>Streptosporangiales</taxon>
        <taxon>Thermomonosporaceae</taxon>
        <taxon>Actinomadura</taxon>
    </lineage>
</organism>
<dbReference type="PANTHER" id="PTHR19879:SF9">
    <property type="entry name" value="TRANSCRIPTION INITIATION FACTOR TFIID SUBUNIT 5"/>
    <property type="match status" value="1"/>
</dbReference>
<dbReference type="SUPFAM" id="SSF50978">
    <property type="entry name" value="WD40 repeat-like"/>
    <property type="match status" value="1"/>
</dbReference>
<dbReference type="PROSITE" id="PS50294">
    <property type="entry name" value="WD_REPEATS_REGION"/>
    <property type="match status" value="1"/>
</dbReference>
<evidence type="ECO:0000256" key="1">
    <source>
        <dbReference type="ARBA" id="ARBA00022574"/>
    </source>
</evidence>
<comment type="caution">
    <text evidence="4">The sequence shown here is derived from an EMBL/GenBank/DDBJ whole genome shotgun (WGS) entry which is preliminary data.</text>
</comment>
<sequence length="98" mass="10688">MATVGYDKTVRLFDTRTRQQIGAPLTGHTGYVRSVAFSPDGKTLATGGEDKTARLWDMTMPKDEDLVGLACGVAKRSLTHKEWAQYAPAGIKFQKACP</sequence>
<dbReference type="InterPro" id="IPR019775">
    <property type="entry name" value="WD40_repeat_CS"/>
</dbReference>
<dbReference type="InterPro" id="IPR036322">
    <property type="entry name" value="WD40_repeat_dom_sf"/>
</dbReference>
<name>A0ABS3R9G8_9ACTN</name>
<dbReference type="InterPro" id="IPR001680">
    <property type="entry name" value="WD40_rpt"/>
</dbReference>